<keyword evidence="2" id="KW-1185">Reference proteome</keyword>
<evidence type="ECO:0000313" key="2">
    <source>
        <dbReference type="Proteomes" id="UP001177021"/>
    </source>
</evidence>
<accession>A0ACB0IXQ3</accession>
<comment type="caution">
    <text evidence="1">The sequence shown here is derived from an EMBL/GenBank/DDBJ whole genome shotgun (WGS) entry which is preliminary data.</text>
</comment>
<name>A0ACB0IXQ3_TRIPR</name>
<evidence type="ECO:0000313" key="1">
    <source>
        <dbReference type="EMBL" id="CAJ2637386.1"/>
    </source>
</evidence>
<sequence>MVMPKKVPKYTHFFLILLLIAVSNESFSSSFIPIDNYLVACGSSHDINFQGRTFIPEFKFKHSNLQIIANKKIEVTSKFNSTLSPLYNSAQLFLEKASFKFKIQQYGRHWIRLYFHPFPDYNPIMTLASITVTTDSFVLLDNFTFANYTRSHLMKEYLISVTSYELFITFIPRHNSLVFVNAIEVVSMPDVLFPNSLNPSTPFTEFTLETMYRLNVGGADISAQNDTLSRNWESDETYFQSTTTGMNISTNISAIKHPDFIEFTAPPMVYITAKSLGSLSGGYNLSWEFRVSPNFLYFVRVHFCDMISSSTNSMVLDLFMNGYIAFQSLDLLRVSGDLAEPYYKDFVLKNTEETLTVSVGPATMSSIRNATMNGIEIMKFINKVDASKKENRVNNVLTKTSELSKTSKLVIIIGCGVFVVIFLAFLGLSFCYLKSCRLKKNSVNACEFLRHFTLHEIQHATDGFDAELLIGVGGFGKVYKGTLDNGKIVAIKVAIPESRQGLDEFYNEIELLYGLRHQNLVSLVGCCNEDSELILVYNYMANGSLSSHLYGRDFVPLSWKQRLVICLGATKGLLYLHTGAKQSIIHRDVKTTNFLLDEKFVPKVADFGISKRGPLLDKSHVTTNVKGSFGYVDPEYFWTKYLTKKSDVYSFGVVLIEVICGKPALDDTRTTQEMNLALWALSCHKKGTFNEMVDPYLIGKVNMDSLNKVLELAWKCLEERRVNRPSMGYVLCQLEEALHLELASHVLNDNDIEFSDDIEAVV</sequence>
<dbReference type="Proteomes" id="UP001177021">
    <property type="component" value="Unassembled WGS sequence"/>
</dbReference>
<dbReference type="EMBL" id="CASHSV030000013">
    <property type="protein sequence ID" value="CAJ2637386.1"/>
    <property type="molecule type" value="Genomic_DNA"/>
</dbReference>
<protein>
    <submittedName>
        <fullName evidence="1">Uncharacterized protein</fullName>
    </submittedName>
</protein>
<organism evidence="1 2">
    <name type="scientific">Trifolium pratense</name>
    <name type="common">Red clover</name>
    <dbReference type="NCBI Taxonomy" id="57577"/>
    <lineage>
        <taxon>Eukaryota</taxon>
        <taxon>Viridiplantae</taxon>
        <taxon>Streptophyta</taxon>
        <taxon>Embryophyta</taxon>
        <taxon>Tracheophyta</taxon>
        <taxon>Spermatophyta</taxon>
        <taxon>Magnoliopsida</taxon>
        <taxon>eudicotyledons</taxon>
        <taxon>Gunneridae</taxon>
        <taxon>Pentapetalae</taxon>
        <taxon>rosids</taxon>
        <taxon>fabids</taxon>
        <taxon>Fabales</taxon>
        <taxon>Fabaceae</taxon>
        <taxon>Papilionoideae</taxon>
        <taxon>50 kb inversion clade</taxon>
        <taxon>NPAAA clade</taxon>
        <taxon>Hologalegina</taxon>
        <taxon>IRL clade</taxon>
        <taxon>Trifolieae</taxon>
        <taxon>Trifolium</taxon>
    </lineage>
</organism>
<gene>
    <name evidence="1" type="ORF">MILVUS5_LOCUS7747</name>
</gene>
<proteinExistence type="predicted"/>
<reference evidence="1" key="1">
    <citation type="submission" date="2023-10" db="EMBL/GenBank/DDBJ databases">
        <authorList>
            <person name="Rodriguez Cubillos JULIANA M."/>
            <person name="De Vega J."/>
        </authorList>
    </citation>
    <scope>NUCLEOTIDE SEQUENCE</scope>
</reference>